<accession>A0AAV3Z0H5</accession>
<dbReference type="AlphaFoldDB" id="A0AAV3Z0H5"/>
<reference evidence="2 3" key="1">
    <citation type="journal article" date="2021" name="Elife">
        <title>Chloroplast acquisition without the gene transfer in kleptoplastic sea slugs, Plakobranchus ocellatus.</title>
        <authorList>
            <person name="Maeda T."/>
            <person name="Takahashi S."/>
            <person name="Yoshida T."/>
            <person name="Shimamura S."/>
            <person name="Takaki Y."/>
            <person name="Nagai Y."/>
            <person name="Toyoda A."/>
            <person name="Suzuki Y."/>
            <person name="Arimoto A."/>
            <person name="Ishii H."/>
            <person name="Satoh N."/>
            <person name="Nishiyama T."/>
            <person name="Hasebe M."/>
            <person name="Maruyama T."/>
            <person name="Minagawa J."/>
            <person name="Obokata J."/>
            <person name="Shigenobu S."/>
        </authorList>
    </citation>
    <scope>NUCLEOTIDE SEQUENCE [LARGE SCALE GENOMIC DNA]</scope>
</reference>
<feature type="compositionally biased region" description="Polar residues" evidence="1">
    <location>
        <begin position="41"/>
        <end position="54"/>
    </location>
</feature>
<sequence>MAEAEGKQERTVAAVWRGCESSSPVKLHADLEGQRRELSAGGSSSTEQMTQPSDRSNLLQQFHSGIGDDYDILSLMGV</sequence>
<proteinExistence type="predicted"/>
<dbReference type="EMBL" id="BLXT01001819">
    <property type="protein sequence ID" value="GFN87981.1"/>
    <property type="molecule type" value="Genomic_DNA"/>
</dbReference>
<gene>
    <name evidence="2" type="ORF">PoB_001448700</name>
</gene>
<feature type="compositionally biased region" description="Basic and acidic residues" evidence="1">
    <location>
        <begin position="27"/>
        <end position="38"/>
    </location>
</feature>
<name>A0AAV3Z0H5_9GAST</name>
<dbReference type="Proteomes" id="UP000735302">
    <property type="component" value="Unassembled WGS sequence"/>
</dbReference>
<organism evidence="2 3">
    <name type="scientific">Plakobranchus ocellatus</name>
    <dbReference type="NCBI Taxonomy" id="259542"/>
    <lineage>
        <taxon>Eukaryota</taxon>
        <taxon>Metazoa</taxon>
        <taxon>Spiralia</taxon>
        <taxon>Lophotrochozoa</taxon>
        <taxon>Mollusca</taxon>
        <taxon>Gastropoda</taxon>
        <taxon>Heterobranchia</taxon>
        <taxon>Euthyneura</taxon>
        <taxon>Panpulmonata</taxon>
        <taxon>Sacoglossa</taxon>
        <taxon>Placobranchoidea</taxon>
        <taxon>Plakobranchidae</taxon>
        <taxon>Plakobranchus</taxon>
    </lineage>
</organism>
<evidence type="ECO:0000256" key="1">
    <source>
        <dbReference type="SAM" id="MobiDB-lite"/>
    </source>
</evidence>
<comment type="caution">
    <text evidence="2">The sequence shown here is derived from an EMBL/GenBank/DDBJ whole genome shotgun (WGS) entry which is preliminary data.</text>
</comment>
<feature type="region of interest" description="Disordered" evidence="1">
    <location>
        <begin position="26"/>
        <end position="54"/>
    </location>
</feature>
<protein>
    <submittedName>
        <fullName evidence="2">Uncharacterized protein</fullName>
    </submittedName>
</protein>
<keyword evidence="3" id="KW-1185">Reference proteome</keyword>
<evidence type="ECO:0000313" key="2">
    <source>
        <dbReference type="EMBL" id="GFN87981.1"/>
    </source>
</evidence>
<evidence type="ECO:0000313" key="3">
    <source>
        <dbReference type="Proteomes" id="UP000735302"/>
    </source>
</evidence>